<gene>
    <name evidence="3" type="ORF">FHS82_003583</name>
</gene>
<dbReference type="EMBL" id="JAASQI010000010">
    <property type="protein sequence ID" value="NIJ59722.1"/>
    <property type="molecule type" value="Genomic_DNA"/>
</dbReference>
<dbReference type="EC" id="1.5.3.1" evidence="3"/>
<dbReference type="GO" id="GO:0008115">
    <property type="term" value="F:sarcosine oxidase activity"/>
    <property type="evidence" value="ECO:0007669"/>
    <property type="project" value="UniProtKB-EC"/>
</dbReference>
<dbReference type="Gene3D" id="3.50.50.60">
    <property type="entry name" value="FAD/NAD(P)-binding domain"/>
    <property type="match status" value="1"/>
</dbReference>
<reference evidence="3 4" key="1">
    <citation type="submission" date="2020-03" db="EMBL/GenBank/DDBJ databases">
        <title>Genomic Encyclopedia of Type Strains, Phase IV (KMG-IV): sequencing the most valuable type-strain genomes for metagenomic binning, comparative biology and taxonomic classification.</title>
        <authorList>
            <person name="Goeker M."/>
        </authorList>
    </citation>
    <scope>NUCLEOTIDE SEQUENCE [LARGE SCALE GENOMIC DNA]</scope>
    <source>
        <strain evidence="3 4">DSM 103870</strain>
    </source>
</reference>
<proteinExistence type="predicted"/>
<dbReference type="PANTHER" id="PTHR13847">
    <property type="entry name" value="SARCOSINE DEHYDROGENASE-RELATED"/>
    <property type="match status" value="1"/>
</dbReference>
<dbReference type="Proteomes" id="UP001429580">
    <property type="component" value="Unassembled WGS sequence"/>
</dbReference>
<dbReference type="PANTHER" id="PTHR13847:SF287">
    <property type="entry name" value="FAD-DEPENDENT OXIDOREDUCTASE DOMAIN-CONTAINING PROTEIN 1"/>
    <property type="match status" value="1"/>
</dbReference>
<dbReference type="InterPro" id="IPR036188">
    <property type="entry name" value="FAD/NAD-bd_sf"/>
</dbReference>
<protein>
    <submittedName>
        <fullName evidence="3">Sarcosine oxidase subunit beta</fullName>
        <ecNumber evidence="3">1.5.3.1</ecNumber>
    </submittedName>
</protein>
<keyword evidence="1 3" id="KW-0560">Oxidoreductase</keyword>
<dbReference type="InterPro" id="IPR006076">
    <property type="entry name" value="FAD-dep_OxRdtase"/>
</dbReference>
<evidence type="ECO:0000259" key="2">
    <source>
        <dbReference type="Pfam" id="PF01266"/>
    </source>
</evidence>
<keyword evidence="4" id="KW-1185">Reference proteome</keyword>
<name>A0ABX0V3L6_9HYPH</name>
<evidence type="ECO:0000313" key="4">
    <source>
        <dbReference type="Proteomes" id="UP001429580"/>
    </source>
</evidence>
<dbReference type="Pfam" id="PF01266">
    <property type="entry name" value="DAO"/>
    <property type="match status" value="1"/>
</dbReference>
<dbReference type="SUPFAM" id="SSF51905">
    <property type="entry name" value="FAD/NAD(P)-binding domain"/>
    <property type="match status" value="1"/>
</dbReference>
<evidence type="ECO:0000313" key="3">
    <source>
        <dbReference type="EMBL" id="NIJ59722.1"/>
    </source>
</evidence>
<evidence type="ECO:0000256" key="1">
    <source>
        <dbReference type="ARBA" id="ARBA00023002"/>
    </source>
</evidence>
<organism evidence="3 4">
    <name type="scientific">Pseudochelatococcus lubricantis</name>
    <dbReference type="NCBI Taxonomy" id="1538102"/>
    <lineage>
        <taxon>Bacteria</taxon>
        <taxon>Pseudomonadati</taxon>
        <taxon>Pseudomonadota</taxon>
        <taxon>Alphaproteobacteria</taxon>
        <taxon>Hyphomicrobiales</taxon>
        <taxon>Chelatococcaceae</taxon>
        <taxon>Pseudochelatococcus</taxon>
    </lineage>
</organism>
<dbReference type="SUPFAM" id="SSF54373">
    <property type="entry name" value="FAD-linked reductases, C-terminal domain"/>
    <property type="match status" value="1"/>
</dbReference>
<feature type="domain" description="FAD dependent oxidoreductase" evidence="2">
    <location>
        <begin position="9"/>
        <end position="356"/>
    </location>
</feature>
<sequence>MRNVSGQADVVIVGGGIVGTSAAFFLRQRGVGVILLERFLVGQQASGTNFGNVRRQGRYLRQLPLANRSRAIWGRIPELTGADVEFMPVGHVRFLWADEQLAVVEKYQRDAAEYGLELHILGRNAIRERFPFIGPEAVAGSWSPHDGHANPRLVAPAFARAARRDGATIVENCEVLSIDRTGEDFTVATASGDYRAPIVLIAGGAWGGGFAAAMGEPVPLDVAGPQMGVTEPLPYFVHPVVGVSTKVPGEVAYLRQIPRGNIIFGGIARRNAALDEQRAKYDPAGVQAQFRQILRLVPALKHARLIRTWSGVEGYMADDLPVMGRSAKIPGLFYAFGFCGHGFQIGPGVGDVMAELIATGATTTPMEDFRIDRFGGSVPVRAHAP</sequence>
<accession>A0ABX0V3L6</accession>
<comment type="caution">
    <text evidence="3">The sequence shown here is derived from an EMBL/GenBank/DDBJ whole genome shotgun (WGS) entry which is preliminary data.</text>
</comment>
<dbReference type="RefSeq" id="WP_166955379.1">
    <property type="nucleotide sequence ID" value="NZ_JAASQI010000010.1"/>
</dbReference>
<dbReference type="Gene3D" id="3.30.9.10">
    <property type="entry name" value="D-Amino Acid Oxidase, subunit A, domain 2"/>
    <property type="match status" value="1"/>
</dbReference>